<evidence type="ECO:0000313" key="1">
    <source>
        <dbReference type="EMBL" id="GMN28862.1"/>
    </source>
</evidence>
<reference evidence="1" key="1">
    <citation type="submission" date="2023-07" db="EMBL/GenBank/DDBJ databases">
        <title>draft genome sequence of fig (Ficus carica).</title>
        <authorList>
            <person name="Takahashi T."/>
            <person name="Nishimura K."/>
        </authorList>
    </citation>
    <scope>NUCLEOTIDE SEQUENCE</scope>
</reference>
<gene>
    <name evidence="1" type="ORF">TIFTF001_044284</name>
</gene>
<comment type="caution">
    <text evidence="1">The sequence shown here is derived from an EMBL/GenBank/DDBJ whole genome shotgun (WGS) entry which is preliminary data.</text>
</comment>
<organism evidence="1 2">
    <name type="scientific">Ficus carica</name>
    <name type="common">Common fig</name>
    <dbReference type="NCBI Taxonomy" id="3494"/>
    <lineage>
        <taxon>Eukaryota</taxon>
        <taxon>Viridiplantae</taxon>
        <taxon>Streptophyta</taxon>
        <taxon>Embryophyta</taxon>
        <taxon>Tracheophyta</taxon>
        <taxon>Spermatophyta</taxon>
        <taxon>Magnoliopsida</taxon>
        <taxon>eudicotyledons</taxon>
        <taxon>Gunneridae</taxon>
        <taxon>Pentapetalae</taxon>
        <taxon>rosids</taxon>
        <taxon>fabids</taxon>
        <taxon>Rosales</taxon>
        <taxon>Moraceae</taxon>
        <taxon>Ficeae</taxon>
        <taxon>Ficus</taxon>
    </lineage>
</organism>
<dbReference type="AlphaFoldDB" id="A0AA87Z4Y5"/>
<keyword evidence="2" id="KW-1185">Reference proteome</keyword>
<sequence length="42" mass="4594">MTYYQNEARETVSLAEKVHGGGSKNWAAEELDVMFVEVCGGS</sequence>
<dbReference type="EMBL" id="BTGU01003235">
    <property type="protein sequence ID" value="GMN28862.1"/>
    <property type="molecule type" value="Genomic_DNA"/>
</dbReference>
<evidence type="ECO:0000313" key="2">
    <source>
        <dbReference type="Proteomes" id="UP001187192"/>
    </source>
</evidence>
<accession>A0AA87Z4Y5</accession>
<proteinExistence type="predicted"/>
<dbReference type="Proteomes" id="UP001187192">
    <property type="component" value="Unassembled WGS sequence"/>
</dbReference>
<name>A0AA87Z4Y5_FICCA</name>
<protein>
    <submittedName>
        <fullName evidence="1">Uncharacterized protein</fullName>
    </submittedName>
</protein>